<feature type="transmembrane region" description="Helical" evidence="9">
    <location>
        <begin position="66"/>
        <end position="87"/>
    </location>
</feature>
<dbReference type="SUPFAM" id="SSF81321">
    <property type="entry name" value="Family A G protein-coupled receptor-like"/>
    <property type="match status" value="1"/>
</dbReference>
<evidence type="ECO:0000256" key="4">
    <source>
        <dbReference type="ARBA" id="ARBA00022692"/>
    </source>
</evidence>
<feature type="transmembrane region" description="Helical" evidence="9">
    <location>
        <begin position="209"/>
        <end position="231"/>
    </location>
</feature>
<dbReference type="GO" id="GO:0005886">
    <property type="term" value="C:plasma membrane"/>
    <property type="evidence" value="ECO:0007669"/>
    <property type="project" value="UniProtKB-SubCell"/>
</dbReference>
<dbReference type="EMBL" id="OU963864">
    <property type="protein sequence ID" value="CAH0386706.1"/>
    <property type="molecule type" value="Genomic_DNA"/>
</dbReference>
<dbReference type="KEGG" id="btab:109031118"/>
<keyword evidence="8" id="KW-0807">Transducer</keyword>
<evidence type="ECO:0000256" key="1">
    <source>
        <dbReference type="ARBA" id="ARBA00004651"/>
    </source>
</evidence>
<keyword evidence="7 8" id="KW-0675">Receptor</keyword>
<feature type="domain" description="G-protein coupled receptors family 1 profile" evidence="10">
    <location>
        <begin position="8"/>
        <end position="263"/>
    </location>
</feature>
<feature type="transmembrane region" description="Helical" evidence="9">
    <location>
        <begin position="26"/>
        <end position="46"/>
    </location>
</feature>
<comment type="similarity">
    <text evidence="2 8">Belongs to the G-protein coupled receptor 1 family.</text>
</comment>
<dbReference type="GO" id="GO:0032870">
    <property type="term" value="P:cellular response to hormone stimulus"/>
    <property type="evidence" value="ECO:0007669"/>
    <property type="project" value="TreeGrafter"/>
</dbReference>
<protein>
    <recommendedName>
        <fullName evidence="10">G-protein coupled receptors family 1 profile domain-containing protein</fullName>
    </recommendedName>
</protein>
<comment type="subcellular location">
    <subcellularLocation>
        <location evidence="1">Cell membrane</location>
        <topology evidence="1">Multi-pass membrane protein</topology>
    </subcellularLocation>
</comment>
<dbReference type="OrthoDB" id="6376512at2759"/>
<evidence type="ECO:0000259" key="10">
    <source>
        <dbReference type="PROSITE" id="PS50262"/>
    </source>
</evidence>
<dbReference type="InterPro" id="IPR017452">
    <property type="entry name" value="GPCR_Rhodpsn_7TM"/>
</dbReference>
<dbReference type="PANTHER" id="PTHR24241:SF170">
    <property type="entry name" value="G-PROTEIN COUPLED RECEPTORS FAMILY 1 PROFILE DOMAIN-CONTAINING PROTEIN"/>
    <property type="match status" value="1"/>
</dbReference>
<gene>
    <name evidence="11" type="ORF">BEMITA_LOCUS5784</name>
</gene>
<keyword evidence="5 9" id="KW-1133">Transmembrane helix</keyword>
<dbReference type="PROSITE" id="PS50262">
    <property type="entry name" value="G_PROTEIN_RECEP_F1_2"/>
    <property type="match status" value="1"/>
</dbReference>
<dbReference type="GO" id="GO:0004930">
    <property type="term" value="F:G protein-coupled receptor activity"/>
    <property type="evidence" value="ECO:0007669"/>
    <property type="project" value="UniProtKB-KW"/>
</dbReference>
<evidence type="ECO:0000256" key="9">
    <source>
        <dbReference type="SAM" id="Phobius"/>
    </source>
</evidence>
<evidence type="ECO:0000256" key="5">
    <source>
        <dbReference type="ARBA" id="ARBA00022989"/>
    </source>
</evidence>
<evidence type="ECO:0000256" key="3">
    <source>
        <dbReference type="ARBA" id="ARBA00022475"/>
    </source>
</evidence>
<feature type="transmembrane region" description="Helical" evidence="9">
    <location>
        <begin position="108"/>
        <end position="128"/>
    </location>
</feature>
<evidence type="ECO:0000256" key="2">
    <source>
        <dbReference type="ARBA" id="ARBA00010663"/>
    </source>
</evidence>
<evidence type="ECO:0000313" key="11">
    <source>
        <dbReference type="EMBL" id="CAH0386706.1"/>
    </source>
</evidence>
<organism evidence="11 12">
    <name type="scientific">Bemisia tabaci</name>
    <name type="common">Sweetpotato whitefly</name>
    <name type="synonym">Aleurodes tabaci</name>
    <dbReference type="NCBI Taxonomy" id="7038"/>
    <lineage>
        <taxon>Eukaryota</taxon>
        <taxon>Metazoa</taxon>
        <taxon>Ecdysozoa</taxon>
        <taxon>Arthropoda</taxon>
        <taxon>Hexapoda</taxon>
        <taxon>Insecta</taxon>
        <taxon>Pterygota</taxon>
        <taxon>Neoptera</taxon>
        <taxon>Paraneoptera</taxon>
        <taxon>Hemiptera</taxon>
        <taxon>Sternorrhyncha</taxon>
        <taxon>Aleyrodoidea</taxon>
        <taxon>Aleyrodidae</taxon>
        <taxon>Aleyrodinae</taxon>
        <taxon>Bemisia</taxon>
    </lineage>
</organism>
<keyword evidence="8" id="KW-0297">G-protein coupled receptor</keyword>
<dbReference type="Proteomes" id="UP001152759">
    <property type="component" value="Chromosome 3"/>
</dbReference>
<dbReference type="Pfam" id="PF00001">
    <property type="entry name" value="7tm_1"/>
    <property type="match status" value="1"/>
</dbReference>
<sequence length="300" mass="33932">MALAIIMLNLLIIAVYVNIRGPHEMVFWYVLSLAGADLCCGVLIVPLSVYPVLLGKWVYGDILCRFAGYAAAVLWTISVYTLMWMSVDRYLAVRKPLRYETVQTKTRCQCWVAFTWISSAMMCLPPLLDYSLPIFDGESFLCSLDWGRMAAYSITLAVLVLGPSLITIFYTYSYILSIIRKLKQGHAATMHDKEYVTAVSESLANPSHAVAFTIILVFWLSWIPLITLKLLEYFANTQFKVPYLHFAVVWLGIANSIWKAFILVALSPQFRVGLRLLCLTLCCRTKGRLPLELLGMDPDD</sequence>
<dbReference type="InterPro" id="IPR000276">
    <property type="entry name" value="GPCR_Rhodpsn"/>
</dbReference>
<dbReference type="GO" id="GO:0042277">
    <property type="term" value="F:peptide binding"/>
    <property type="evidence" value="ECO:0007669"/>
    <property type="project" value="TreeGrafter"/>
</dbReference>
<keyword evidence="6 9" id="KW-0472">Membrane</keyword>
<dbReference type="AlphaFoldDB" id="A0A9P0A8W1"/>
<accession>A0A9P0A8W1</accession>
<evidence type="ECO:0000256" key="6">
    <source>
        <dbReference type="ARBA" id="ARBA00023136"/>
    </source>
</evidence>
<keyword evidence="3" id="KW-1003">Cell membrane</keyword>
<keyword evidence="4 8" id="KW-0812">Transmembrane</keyword>
<feature type="transmembrane region" description="Helical" evidence="9">
    <location>
        <begin position="243"/>
        <end position="266"/>
    </location>
</feature>
<name>A0A9P0A8W1_BEMTA</name>
<proteinExistence type="inferred from homology"/>
<dbReference type="PANTHER" id="PTHR24241">
    <property type="entry name" value="NEUROPEPTIDE RECEPTOR-RELATED G-PROTEIN COUPLED RECEPTOR"/>
    <property type="match status" value="1"/>
</dbReference>
<keyword evidence="12" id="KW-1185">Reference proteome</keyword>
<evidence type="ECO:0000313" key="12">
    <source>
        <dbReference type="Proteomes" id="UP001152759"/>
    </source>
</evidence>
<reference evidence="11" key="1">
    <citation type="submission" date="2021-12" db="EMBL/GenBank/DDBJ databases">
        <authorList>
            <person name="King R."/>
        </authorList>
    </citation>
    <scope>NUCLEOTIDE SEQUENCE</scope>
</reference>
<dbReference type="PROSITE" id="PS00237">
    <property type="entry name" value="G_PROTEIN_RECEP_F1_1"/>
    <property type="match status" value="1"/>
</dbReference>
<dbReference type="CDD" id="cd00637">
    <property type="entry name" value="7tm_classA_rhodopsin-like"/>
    <property type="match status" value="1"/>
</dbReference>
<feature type="transmembrane region" description="Helical" evidence="9">
    <location>
        <begin position="148"/>
        <end position="172"/>
    </location>
</feature>
<dbReference type="PRINTS" id="PR00237">
    <property type="entry name" value="GPCRRHODOPSN"/>
</dbReference>
<evidence type="ECO:0000256" key="8">
    <source>
        <dbReference type="RuleBase" id="RU000688"/>
    </source>
</evidence>
<dbReference type="Gene3D" id="1.20.1070.10">
    <property type="entry name" value="Rhodopsin 7-helix transmembrane proteins"/>
    <property type="match status" value="1"/>
</dbReference>
<evidence type="ECO:0000256" key="7">
    <source>
        <dbReference type="ARBA" id="ARBA00023170"/>
    </source>
</evidence>